<evidence type="ECO:0000256" key="5">
    <source>
        <dbReference type="SAM" id="MobiDB-lite"/>
    </source>
</evidence>
<dbReference type="InterPro" id="IPR020422">
    <property type="entry name" value="TYR_PHOSPHATASE_DUAL_dom"/>
</dbReference>
<organism evidence="8">
    <name type="scientific">Alexandrium monilatum</name>
    <dbReference type="NCBI Taxonomy" id="311494"/>
    <lineage>
        <taxon>Eukaryota</taxon>
        <taxon>Sar</taxon>
        <taxon>Alveolata</taxon>
        <taxon>Dinophyceae</taxon>
        <taxon>Gonyaulacales</taxon>
        <taxon>Pyrocystaceae</taxon>
        <taxon>Alexandrium</taxon>
    </lineage>
</organism>
<dbReference type="Gene3D" id="3.90.190.10">
    <property type="entry name" value="Protein tyrosine phosphatase superfamily"/>
    <property type="match status" value="2"/>
</dbReference>
<evidence type="ECO:0000259" key="6">
    <source>
        <dbReference type="PROSITE" id="PS50054"/>
    </source>
</evidence>
<name>A0A7S4V277_9DINO</name>
<feature type="compositionally biased region" description="Polar residues" evidence="5">
    <location>
        <begin position="410"/>
        <end position="424"/>
    </location>
</feature>
<evidence type="ECO:0000313" key="8">
    <source>
        <dbReference type="EMBL" id="CAE4572149.1"/>
    </source>
</evidence>
<feature type="region of interest" description="Disordered" evidence="5">
    <location>
        <begin position="382"/>
        <end position="466"/>
    </location>
</feature>
<dbReference type="PROSITE" id="PS50056">
    <property type="entry name" value="TYR_PHOSPHATASE_2"/>
    <property type="match status" value="1"/>
</dbReference>
<proteinExistence type="inferred from homology"/>
<comment type="similarity">
    <text evidence="1">Belongs to the protein-tyrosine phosphatase family. Non-receptor class CDC14 subfamily.</text>
</comment>
<dbReference type="CDD" id="cd17657">
    <property type="entry name" value="CDC14_N"/>
    <property type="match status" value="1"/>
</dbReference>
<feature type="domain" description="Tyrosine-protein phosphatase" evidence="6">
    <location>
        <begin position="176"/>
        <end position="334"/>
    </location>
</feature>
<dbReference type="EMBL" id="HBNR01017817">
    <property type="protein sequence ID" value="CAE4572149.1"/>
    <property type="molecule type" value="Transcribed_RNA"/>
</dbReference>
<dbReference type="Pfam" id="PF22785">
    <property type="entry name" value="Tc-R-P"/>
    <property type="match status" value="1"/>
</dbReference>
<sequence length="466" mass="52488">MEREVVEAAIEFQPDRLYWTAVCSPPKSTARAHYFCIDNDLVYEPFFADFGPLSLSMVHRYCKMLAGKLMDPGLADKRIVHFCSHDPKKRTNAAFLMCAYQLVVLGKPAELAFDPIRTVHPPFTPFRDATCGVCNFHLTILDCLKGLEESMKLRWYDVNRFNVDSYEFYGQVENGDMNWVIPDKFLAFAGPCPNSIDPDGYPAFTPEDYVPIFREAAIWLVVRLNKKQYDRRRFIDHGLKHVDLYFLDGSCPSREIISKFLHITESEPGAVAVHCKAGLGRTGTLIGLYAMKHFQFPARAFIGWNRICRPGSILGPQQQFLIDMQHDMFQAGAAMRRPVAPPRTDTERALAQQLETMTMRERSQAEMYEDAGQGERLINAKRNPRGAPALGDNSNNNSFPPRQQGAPAAGNNNFLPHMGQQQPQMAPGHLRDAHGANPELPPRPPPGRDQRAGGITHRSLLGIFSL</sequence>
<dbReference type="InterPro" id="IPR016130">
    <property type="entry name" value="Tyr_Pase_AS"/>
</dbReference>
<dbReference type="PANTHER" id="PTHR23339">
    <property type="entry name" value="TYROSINE SPECIFIC PROTEIN PHOSPHATASE AND DUAL SPECIFICITY PROTEIN PHOSPHATASE"/>
    <property type="match status" value="1"/>
</dbReference>
<dbReference type="AlphaFoldDB" id="A0A7S4V277"/>
<dbReference type="PROSITE" id="PS00383">
    <property type="entry name" value="TYR_PHOSPHATASE_1"/>
    <property type="match status" value="1"/>
</dbReference>
<evidence type="ECO:0000259" key="7">
    <source>
        <dbReference type="PROSITE" id="PS50056"/>
    </source>
</evidence>
<dbReference type="SMART" id="SM00404">
    <property type="entry name" value="PTPc_motif"/>
    <property type="match status" value="1"/>
</dbReference>
<dbReference type="InterPro" id="IPR003595">
    <property type="entry name" value="Tyr_Pase_cat"/>
</dbReference>
<dbReference type="InterPro" id="IPR050561">
    <property type="entry name" value="PTP"/>
</dbReference>
<protein>
    <recommendedName>
        <fullName evidence="2">protein-tyrosine-phosphatase</fullName>
        <ecNumber evidence="2">3.1.3.48</ecNumber>
    </recommendedName>
</protein>
<dbReference type="InterPro" id="IPR029260">
    <property type="entry name" value="DSPn"/>
</dbReference>
<feature type="domain" description="Tyrosine specific protein phosphatases" evidence="7">
    <location>
        <begin position="258"/>
        <end position="320"/>
    </location>
</feature>
<accession>A0A7S4V277</accession>
<dbReference type="InterPro" id="IPR029021">
    <property type="entry name" value="Prot-tyrosine_phosphatase-like"/>
</dbReference>
<dbReference type="EC" id="3.1.3.48" evidence="2"/>
<dbReference type="FunFam" id="3.90.190.10:FF:000006">
    <property type="entry name" value="Dual specificity protein phosphatase CDC14B"/>
    <property type="match status" value="1"/>
</dbReference>
<dbReference type="InterPro" id="IPR044506">
    <property type="entry name" value="CDC14_C"/>
</dbReference>
<dbReference type="SUPFAM" id="SSF52799">
    <property type="entry name" value="(Phosphotyrosine protein) phosphatases II"/>
    <property type="match status" value="2"/>
</dbReference>
<dbReference type="Pfam" id="PF14671">
    <property type="entry name" value="DSPn"/>
    <property type="match status" value="1"/>
</dbReference>
<feature type="compositionally biased region" description="Polar residues" evidence="5">
    <location>
        <begin position="392"/>
        <end position="401"/>
    </location>
</feature>
<evidence type="ECO:0000256" key="2">
    <source>
        <dbReference type="ARBA" id="ARBA00013064"/>
    </source>
</evidence>
<evidence type="ECO:0000256" key="3">
    <source>
        <dbReference type="ARBA" id="ARBA00022801"/>
    </source>
</evidence>
<dbReference type="InterPro" id="IPR000387">
    <property type="entry name" value="Tyr_Pase_dom"/>
</dbReference>
<evidence type="ECO:0000256" key="1">
    <source>
        <dbReference type="ARBA" id="ARBA00007315"/>
    </source>
</evidence>
<dbReference type="CDD" id="cd14499">
    <property type="entry name" value="CDC14_C"/>
    <property type="match status" value="1"/>
</dbReference>
<evidence type="ECO:0000256" key="4">
    <source>
        <dbReference type="ARBA" id="ARBA00022912"/>
    </source>
</evidence>
<gene>
    <name evidence="8" type="ORF">AMON00008_LOCUS11768</name>
</gene>
<keyword evidence="3" id="KW-0378">Hydrolase</keyword>
<keyword evidence="4" id="KW-0904">Protein phosphatase</keyword>
<reference evidence="8" key="1">
    <citation type="submission" date="2021-01" db="EMBL/GenBank/DDBJ databases">
        <authorList>
            <person name="Corre E."/>
            <person name="Pelletier E."/>
            <person name="Niang G."/>
            <person name="Scheremetjew M."/>
            <person name="Finn R."/>
            <person name="Kale V."/>
            <person name="Holt S."/>
            <person name="Cochrane G."/>
            <person name="Meng A."/>
            <person name="Brown T."/>
            <person name="Cohen L."/>
        </authorList>
    </citation>
    <scope>NUCLEOTIDE SEQUENCE</scope>
    <source>
        <strain evidence="8">CCMP3105</strain>
    </source>
</reference>
<dbReference type="GO" id="GO:0004725">
    <property type="term" value="F:protein tyrosine phosphatase activity"/>
    <property type="evidence" value="ECO:0007669"/>
    <property type="project" value="UniProtKB-EC"/>
</dbReference>
<dbReference type="PROSITE" id="PS50054">
    <property type="entry name" value="TYR_PHOSPHATASE_DUAL"/>
    <property type="match status" value="1"/>
</dbReference>